<dbReference type="KEGG" id="vhl:BME96_09095"/>
<organism evidence="1 3">
    <name type="scientific">Virgibacillus halodenitrificans</name>
    <name type="common">Bacillus halodenitrificans</name>
    <dbReference type="NCBI Taxonomy" id="1482"/>
    <lineage>
        <taxon>Bacteria</taxon>
        <taxon>Bacillati</taxon>
        <taxon>Bacillota</taxon>
        <taxon>Bacilli</taxon>
        <taxon>Bacillales</taxon>
        <taxon>Bacillaceae</taxon>
        <taxon>Virgibacillus</taxon>
    </lineage>
</organism>
<dbReference type="Pfam" id="PF14038">
    <property type="entry name" value="YqzE"/>
    <property type="match status" value="1"/>
</dbReference>
<accession>A0AAC9J0H3</accession>
<dbReference type="EMBL" id="JACWEZ010000004">
    <property type="protein sequence ID" value="MBD1222739.1"/>
    <property type="molecule type" value="Genomic_DNA"/>
</dbReference>
<gene>
    <name evidence="1" type="ORF">BME96_09095</name>
    <name evidence="2" type="ORF">IC602_08960</name>
</gene>
<keyword evidence="4" id="KW-1185">Reference proteome</keyword>
<evidence type="ECO:0000313" key="1">
    <source>
        <dbReference type="EMBL" id="APC48312.1"/>
    </source>
</evidence>
<dbReference type="RefSeq" id="WP_019377934.1">
    <property type="nucleotide sequence ID" value="NZ_CP017962.1"/>
</dbReference>
<reference evidence="2 4" key="2">
    <citation type="submission" date="2020-09" db="EMBL/GenBank/DDBJ databases">
        <title>Draft Genome Sequences of Oil-Oxidizing Bacteria Halomonas titanicae, Marinobacter lutaoensis, and Virgibacillus halodenitrificans Isolated from Highly Saline Environments.</title>
        <authorList>
            <person name="Grouzdev D.S."/>
            <person name="Sokolova D.S."/>
            <person name="Semenova E.M."/>
            <person name="Borzenkov I.A."/>
            <person name="Bidzhieva S.K."/>
            <person name="Poltaraus A.B."/>
            <person name="Nazina T.N."/>
        </authorList>
    </citation>
    <scope>NUCLEOTIDE SEQUENCE [LARGE SCALE GENOMIC DNA]</scope>
    <source>
        <strain evidence="2 4">VKM B-3472D</strain>
    </source>
</reference>
<reference evidence="1 3" key="1">
    <citation type="submission" date="2016-11" db="EMBL/GenBank/DDBJ databases">
        <title>Complete genome sequencing of Virgibacillus halodenitrificans PDB-F2.</title>
        <authorList>
            <person name="Sun Z."/>
            <person name="Zhou Y."/>
            <person name="Li H."/>
        </authorList>
    </citation>
    <scope>NUCLEOTIDE SEQUENCE [LARGE SCALE GENOMIC DNA]</scope>
    <source>
        <strain evidence="1 3">PDB-F2</strain>
    </source>
</reference>
<dbReference type="Proteomes" id="UP000621631">
    <property type="component" value="Unassembled WGS sequence"/>
</dbReference>
<protein>
    <submittedName>
        <fullName evidence="1">YqzE family protein</fullName>
    </submittedName>
</protein>
<dbReference type="Proteomes" id="UP000182945">
    <property type="component" value="Chromosome"/>
</dbReference>
<name>A0AAC9J0H3_VIRHA</name>
<evidence type="ECO:0000313" key="2">
    <source>
        <dbReference type="EMBL" id="MBD1222739.1"/>
    </source>
</evidence>
<evidence type="ECO:0000313" key="4">
    <source>
        <dbReference type="Proteomes" id="UP000621631"/>
    </source>
</evidence>
<proteinExistence type="predicted"/>
<dbReference type="InterPro" id="IPR025622">
    <property type="entry name" value="YqzE"/>
</dbReference>
<dbReference type="EMBL" id="CP017962">
    <property type="protein sequence ID" value="APC48312.1"/>
    <property type="molecule type" value="Genomic_DNA"/>
</dbReference>
<dbReference type="AlphaFoldDB" id="A0AAC9J0H3"/>
<dbReference type="GeneID" id="71514545"/>
<evidence type="ECO:0000313" key="3">
    <source>
        <dbReference type="Proteomes" id="UP000182945"/>
    </source>
</evidence>
<sequence>MSGNDYLKFMTEQIVSYIDLPPEERKKKHNEKKSNKIVANRWFGILPFAYRTWRKKG</sequence>